<evidence type="ECO:0000313" key="2">
    <source>
        <dbReference type="EMBL" id="ASJ26308.1"/>
    </source>
</evidence>
<dbReference type="Proteomes" id="UP000197424">
    <property type="component" value="Chromosome"/>
</dbReference>
<gene>
    <name evidence="2" type="ORF">LHGZ1_3477</name>
</gene>
<dbReference type="EMBL" id="CP022115">
    <property type="protein sequence ID" value="ASJ26308.1"/>
    <property type="molecule type" value="Genomic_DNA"/>
</dbReference>
<protein>
    <submittedName>
        <fullName evidence="2">Uncharacterized protein</fullName>
    </submittedName>
</protein>
<feature type="region of interest" description="Disordered" evidence="1">
    <location>
        <begin position="41"/>
        <end position="60"/>
    </location>
</feature>
<proteinExistence type="predicted"/>
<feature type="compositionally biased region" description="Basic and acidic residues" evidence="1">
    <location>
        <begin position="41"/>
        <end position="53"/>
    </location>
</feature>
<accession>A0A248LNJ8</accession>
<sequence length="334" mass="39114">MVMKKNSLSEPVKVLKVRYWYEGVRLRTGEQSAYGLEKRFEPQKINKDGDKQAPPKKWPRYKNGKVVPCREMVTAIEKAVPGSLKELNSPLWKVLLVEKMTIRRVGRYINLLEPNVRKSMRRWRKAKVDGTRNNVWYGQGRALVRKGSLDALAALVLMWEIYRYEGRYEDMRTLAELIYKCMLIAGESFWHRGVATEFFEVFNAKVFSRTIWENGKCELDAEVFEHGISMLNDALSNVVDEGTLQSSDDIHRVKQRLMYGEKGFDCRFGFSIPVVPEWMDGPPTRSQYQHGMIRLLQWLWGWTHLRTQTMGRFPLDDLWVHLSEQMGMDRLGRT</sequence>
<reference evidence="3" key="1">
    <citation type="submission" date="2017-06" db="EMBL/GenBank/DDBJ databases">
        <title>Whole genome sequence of Laribacter hongkongensis LHGZ1.</title>
        <authorList>
            <person name="Chen D."/>
            <person name="Wu H."/>
            <person name="Chen J."/>
        </authorList>
    </citation>
    <scope>NUCLEOTIDE SEQUENCE [LARGE SCALE GENOMIC DNA]</scope>
    <source>
        <strain evidence="3">LHGZ1</strain>
    </source>
</reference>
<evidence type="ECO:0000256" key="1">
    <source>
        <dbReference type="SAM" id="MobiDB-lite"/>
    </source>
</evidence>
<dbReference type="AlphaFoldDB" id="A0A248LNJ8"/>
<name>A0A248LNJ8_9NEIS</name>
<evidence type="ECO:0000313" key="3">
    <source>
        <dbReference type="Proteomes" id="UP000197424"/>
    </source>
</evidence>
<organism evidence="2 3">
    <name type="scientific">Laribacter hongkongensis</name>
    <dbReference type="NCBI Taxonomy" id="168471"/>
    <lineage>
        <taxon>Bacteria</taxon>
        <taxon>Pseudomonadati</taxon>
        <taxon>Pseudomonadota</taxon>
        <taxon>Betaproteobacteria</taxon>
        <taxon>Neisseriales</taxon>
        <taxon>Aquaspirillaceae</taxon>
        <taxon>Laribacter</taxon>
    </lineage>
</organism>